<reference evidence="16" key="1">
    <citation type="submission" date="2021-02" db="EMBL/GenBank/DDBJ databases">
        <authorList>
            <person name="Nowell W R."/>
        </authorList>
    </citation>
    <scope>NUCLEOTIDE SEQUENCE</scope>
</reference>
<dbReference type="PROSITE" id="PS52031">
    <property type="entry name" value="GG_LECTIN"/>
    <property type="match status" value="2"/>
</dbReference>
<proteinExistence type="inferred from homology"/>
<organism evidence="16 17">
    <name type="scientific">Rotaria sordida</name>
    <dbReference type="NCBI Taxonomy" id="392033"/>
    <lineage>
        <taxon>Eukaryota</taxon>
        <taxon>Metazoa</taxon>
        <taxon>Spiralia</taxon>
        <taxon>Gnathifera</taxon>
        <taxon>Rotifera</taxon>
        <taxon>Eurotatoria</taxon>
        <taxon>Bdelloidea</taxon>
        <taxon>Philodinida</taxon>
        <taxon>Philodinidae</taxon>
        <taxon>Rotaria</taxon>
    </lineage>
</organism>
<keyword evidence="11" id="KW-0333">Golgi apparatus</keyword>
<dbReference type="GO" id="GO:0016266">
    <property type="term" value="P:protein O-linked glycosylation via N-acetyl-galactosamine"/>
    <property type="evidence" value="ECO:0007669"/>
    <property type="project" value="TreeGrafter"/>
</dbReference>
<evidence type="ECO:0000256" key="8">
    <source>
        <dbReference type="ARBA" id="ARBA00022723"/>
    </source>
</evidence>
<dbReference type="InterPro" id="IPR039477">
    <property type="entry name" value="ILEI/PANDER_dom"/>
</dbReference>
<evidence type="ECO:0000256" key="10">
    <source>
        <dbReference type="ARBA" id="ARBA00022989"/>
    </source>
</evidence>
<dbReference type="Pfam" id="PF03071">
    <property type="entry name" value="GNT-I"/>
    <property type="match status" value="1"/>
</dbReference>
<evidence type="ECO:0000313" key="16">
    <source>
        <dbReference type="EMBL" id="CAF3773594.1"/>
    </source>
</evidence>
<evidence type="ECO:0000256" key="13">
    <source>
        <dbReference type="ARBA" id="ARBA00023211"/>
    </source>
</evidence>
<dbReference type="InterPro" id="IPR004139">
    <property type="entry name" value="Glyco_trans_13"/>
</dbReference>
<dbReference type="GO" id="GO:0046872">
    <property type="term" value="F:metal ion binding"/>
    <property type="evidence" value="ECO:0007669"/>
    <property type="project" value="UniProtKB-KW"/>
</dbReference>
<comment type="cofactor">
    <cofactor evidence="1">
        <name>Mn(2+)</name>
        <dbReference type="ChEBI" id="CHEBI:29035"/>
    </cofactor>
</comment>
<evidence type="ECO:0000256" key="6">
    <source>
        <dbReference type="ARBA" id="ARBA00022679"/>
    </source>
</evidence>
<keyword evidence="12 14" id="KW-0472">Membrane</keyword>
<keyword evidence="8" id="KW-0479">Metal-binding</keyword>
<name>A0A819A7P4_9BILA</name>
<dbReference type="Gene3D" id="3.90.550.10">
    <property type="entry name" value="Spore Coat Polysaccharide Biosynthesis Protein SpsA, Chain A"/>
    <property type="match status" value="1"/>
</dbReference>
<evidence type="ECO:0000256" key="2">
    <source>
        <dbReference type="ARBA" id="ARBA00004323"/>
    </source>
</evidence>
<dbReference type="InterPro" id="IPR052463">
    <property type="entry name" value="O-linked_mannose_GnT"/>
</dbReference>
<dbReference type="EMBL" id="CAJOBD010001209">
    <property type="protein sequence ID" value="CAF3773594.1"/>
    <property type="molecule type" value="Genomic_DNA"/>
</dbReference>
<keyword evidence="7 14" id="KW-0812">Transmembrane</keyword>
<dbReference type="AlphaFoldDB" id="A0A819A7P4"/>
<evidence type="ECO:0000256" key="1">
    <source>
        <dbReference type="ARBA" id="ARBA00001936"/>
    </source>
</evidence>
<evidence type="ECO:0000313" key="17">
    <source>
        <dbReference type="Proteomes" id="UP000663836"/>
    </source>
</evidence>
<evidence type="ECO:0000256" key="11">
    <source>
        <dbReference type="ARBA" id="ARBA00023034"/>
    </source>
</evidence>
<evidence type="ECO:0000256" key="7">
    <source>
        <dbReference type="ARBA" id="ARBA00022692"/>
    </source>
</evidence>
<protein>
    <recommendedName>
        <fullName evidence="15">ILEI/PANDER domain-containing protein</fullName>
    </recommendedName>
</protein>
<evidence type="ECO:0000256" key="12">
    <source>
        <dbReference type="ARBA" id="ARBA00023136"/>
    </source>
</evidence>
<dbReference type="GO" id="GO:0047223">
    <property type="term" value="F:beta-1,3-galactosyl-O-glycosyl-glycoprotein beta-1,3-N-acetylglucosaminyltransferase activity"/>
    <property type="evidence" value="ECO:0007669"/>
    <property type="project" value="TreeGrafter"/>
</dbReference>
<dbReference type="PANTHER" id="PTHR46396:SF2">
    <property type="entry name" value="ILEI_PANDER DOMAIN-CONTAINING PROTEIN"/>
    <property type="match status" value="1"/>
</dbReference>
<dbReference type="SUPFAM" id="SSF53448">
    <property type="entry name" value="Nucleotide-diphospho-sugar transferases"/>
    <property type="match status" value="1"/>
</dbReference>
<dbReference type="GO" id="GO:0000139">
    <property type="term" value="C:Golgi membrane"/>
    <property type="evidence" value="ECO:0007669"/>
    <property type="project" value="UniProtKB-SubCell"/>
</dbReference>
<keyword evidence="13" id="KW-0464">Manganese</keyword>
<evidence type="ECO:0000256" key="5">
    <source>
        <dbReference type="ARBA" id="ARBA00022676"/>
    </source>
</evidence>
<comment type="similarity">
    <text evidence="4">Belongs to the glycosyltransferase 13 family.</text>
</comment>
<keyword evidence="5" id="KW-0328">Glycosyltransferase</keyword>
<evidence type="ECO:0000259" key="15">
    <source>
        <dbReference type="Pfam" id="PF15711"/>
    </source>
</evidence>
<evidence type="ECO:0000256" key="3">
    <source>
        <dbReference type="ARBA" id="ARBA00004922"/>
    </source>
</evidence>
<comment type="pathway">
    <text evidence="3">Protein modification; protein glycosylation.</text>
</comment>
<dbReference type="UniPathway" id="UPA00378"/>
<dbReference type="PANTHER" id="PTHR46396">
    <property type="entry name" value="PROTEIN O-LINKED-MANNOSE BETA-1,2-N-ACETYLGLUCOSAMINYLTRANSFERASE 1"/>
    <property type="match status" value="1"/>
</dbReference>
<keyword evidence="10 14" id="KW-1133">Transmembrane helix</keyword>
<dbReference type="Pfam" id="PF15711">
    <property type="entry name" value="ILEI"/>
    <property type="match status" value="2"/>
</dbReference>
<keyword evidence="6" id="KW-0808">Transferase</keyword>
<feature type="domain" description="ILEI/PANDER" evidence="15">
    <location>
        <begin position="129"/>
        <end position="216"/>
    </location>
</feature>
<evidence type="ECO:0000256" key="9">
    <source>
        <dbReference type="ARBA" id="ARBA00022968"/>
    </source>
</evidence>
<gene>
    <name evidence="16" type="ORF">JBS370_LOCUS13828</name>
</gene>
<accession>A0A819A7P4</accession>
<evidence type="ECO:0000256" key="14">
    <source>
        <dbReference type="SAM" id="Phobius"/>
    </source>
</evidence>
<evidence type="ECO:0000256" key="4">
    <source>
        <dbReference type="ARBA" id="ARBA00006492"/>
    </source>
</evidence>
<sequence length="811" mass="92661">MRKFKRVIHKQFGGVGNFFAMIILVSITVIFINTYVLSKRNLSDNPSDKNFRIRDQIYNQNQTDEYPTLQQQTKWPSVADAGCEIDEKCSYDSIPYKVISGTGTEQYPIICFNNKLLVHKNIKDLKIGRGSNIVVVDGKTYDVKFIETFDTYLEENFFLRTLRLKLNDGDILILASFDEMVYALREASLSLLENYGSQVIKKVKYRDSFVMIGQKGLARGKAIEMHQSKGKREFGSAAHISGCAQFPLGRITPLSFPNMEVNKAGKIVVSKTVENCGLFQTCKENEFAVHVYTGKDNNDEPKICVDGKYVISKGINDAGRGLNIVVVSNGKEIIRTGHFDTWKDDSTNLEIFLENLEDNVIIIAVTFDEASLKLSQHSKTLFFDLGSATIQNLKYRDVWALVGQKGIKELSLSVNLEFLVKGVPIRPDPLPYRNDKRREFCSRYDGYGDFCTGTNLDKNLVAIPLINKTLEDNPIYSTPILIIAGISHNSLRMCLETLLMQPGINVENVIVAVDEKFTEPLALIDLFGFRGEKTSNSSTYIEHYEKSLKRVWEIYSNKDKIIVIEEDLILSPDFLYTLALLSETFRKDETIGAIQMWNPNSYDIINGSIELIYRVDQFYGLGYLLRRSFYEKNMKDSFKDCCSKRVWEKWTFSDTSSSSFLMPDVSRVFRRPIDGNRINTKHVETLFNRRRRTCLNPFPPLSNIDILRKDKYDAQLTKSVNSATLIKSSEGCETINNNVYNLIQSQNTSNTFKYVYHQESLNDVASLLPILSCFELFPYEPLGLYHGILRFNSNQYHFYLVGSKSPHYANV</sequence>
<comment type="subcellular location">
    <subcellularLocation>
        <location evidence="2">Golgi apparatus membrane</location>
        <topology evidence="2">Single-pass type II membrane protein</topology>
    </subcellularLocation>
</comment>
<comment type="caution">
    <text evidence="16">The sequence shown here is derived from an EMBL/GenBank/DDBJ whole genome shotgun (WGS) entry which is preliminary data.</text>
</comment>
<dbReference type="Proteomes" id="UP000663836">
    <property type="component" value="Unassembled WGS sequence"/>
</dbReference>
<feature type="transmembrane region" description="Helical" evidence="14">
    <location>
        <begin position="12"/>
        <end position="37"/>
    </location>
</feature>
<dbReference type="InterPro" id="IPR029044">
    <property type="entry name" value="Nucleotide-diphossugar_trans"/>
</dbReference>
<feature type="domain" description="ILEI/PANDER" evidence="15">
    <location>
        <begin position="320"/>
        <end position="406"/>
    </location>
</feature>
<keyword evidence="9" id="KW-0735">Signal-anchor</keyword>